<accession>A0AAV9ENR9</accession>
<keyword evidence="2" id="KW-0677">Repeat</keyword>
<keyword evidence="1" id="KW-0880">Kelch repeat</keyword>
<reference evidence="3" key="2">
    <citation type="submission" date="2023-06" db="EMBL/GenBank/DDBJ databases">
        <authorList>
            <person name="Ma L."/>
            <person name="Liu K.-W."/>
            <person name="Li Z."/>
            <person name="Hsiao Y.-Y."/>
            <person name="Qi Y."/>
            <person name="Fu T."/>
            <person name="Tang G."/>
            <person name="Zhang D."/>
            <person name="Sun W.-H."/>
            <person name="Liu D.-K."/>
            <person name="Li Y."/>
            <person name="Chen G.-Z."/>
            <person name="Liu X.-D."/>
            <person name="Liao X.-Y."/>
            <person name="Jiang Y.-T."/>
            <person name="Yu X."/>
            <person name="Hao Y."/>
            <person name="Huang J."/>
            <person name="Zhao X.-W."/>
            <person name="Ke S."/>
            <person name="Chen Y.-Y."/>
            <person name="Wu W.-L."/>
            <person name="Hsu J.-L."/>
            <person name="Lin Y.-F."/>
            <person name="Huang M.-D."/>
            <person name="Li C.-Y."/>
            <person name="Huang L."/>
            <person name="Wang Z.-W."/>
            <person name="Zhao X."/>
            <person name="Zhong W.-Y."/>
            <person name="Peng D.-H."/>
            <person name="Ahmad S."/>
            <person name="Lan S."/>
            <person name="Zhang J.-S."/>
            <person name="Tsai W.-C."/>
            <person name="Van De Peer Y."/>
            <person name="Liu Z.-J."/>
        </authorList>
    </citation>
    <scope>NUCLEOTIDE SEQUENCE</scope>
    <source>
        <strain evidence="3">CP</strain>
        <tissue evidence="3">Leaves</tissue>
    </source>
</reference>
<keyword evidence="4" id="KW-1185">Reference proteome</keyword>
<dbReference type="InterPro" id="IPR006652">
    <property type="entry name" value="Kelch_1"/>
</dbReference>
<evidence type="ECO:0000313" key="3">
    <source>
        <dbReference type="EMBL" id="KAK1315313.1"/>
    </source>
</evidence>
<evidence type="ECO:0000313" key="4">
    <source>
        <dbReference type="Proteomes" id="UP001180020"/>
    </source>
</evidence>
<dbReference type="EMBL" id="JAUJYO010000006">
    <property type="protein sequence ID" value="KAK1315313.1"/>
    <property type="molecule type" value="Genomic_DNA"/>
</dbReference>
<dbReference type="PANTHER" id="PTHR46344:SF3">
    <property type="entry name" value="F-BOX DOMAIN-CONTAINING PROTEIN"/>
    <property type="match status" value="1"/>
</dbReference>
<sequence>MAPRSGYAAKTPFVWFVCHKQLSLCRWGECEGIQRTLRSAEVYDPNKNRWTFIAEMNIAMVPLISMVYEGRWFLKGLSSHRQVISEAYSLADNNWLSVTNGMVSGWRNPSIMLNGRLFAVDCRDGCRLRVYDGVTDSWSRYVDSRLHLGSSRALEAAALVPINGKLCVIRNNMSISLINVSDPERSAENSYHLWETVVGKGQVKTFVTNLWSSIAGRSGLKSHIVHCQVLQA</sequence>
<evidence type="ECO:0000256" key="2">
    <source>
        <dbReference type="ARBA" id="ARBA00022737"/>
    </source>
</evidence>
<dbReference type="AlphaFoldDB" id="A0AAV9ENR9"/>
<dbReference type="SUPFAM" id="SSF117281">
    <property type="entry name" value="Kelch motif"/>
    <property type="match status" value="1"/>
</dbReference>
<protein>
    <submittedName>
        <fullName evidence="3">F-box/kelch-repeat protein</fullName>
    </submittedName>
</protein>
<evidence type="ECO:0000256" key="1">
    <source>
        <dbReference type="ARBA" id="ARBA00022441"/>
    </source>
</evidence>
<dbReference type="InterPro" id="IPR015915">
    <property type="entry name" value="Kelch-typ_b-propeller"/>
</dbReference>
<dbReference type="Proteomes" id="UP001180020">
    <property type="component" value="Unassembled WGS sequence"/>
</dbReference>
<organism evidence="3 4">
    <name type="scientific">Acorus calamus</name>
    <name type="common">Sweet flag</name>
    <dbReference type="NCBI Taxonomy" id="4465"/>
    <lineage>
        <taxon>Eukaryota</taxon>
        <taxon>Viridiplantae</taxon>
        <taxon>Streptophyta</taxon>
        <taxon>Embryophyta</taxon>
        <taxon>Tracheophyta</taxon>
        <taxon>Spermatophyta</taxon>
        <taxon>Magnoliopsida</taxon>
        <taxon>Liliopsida</taxon>
        <taxon>Acoraceae</taxon>
        <taxon>Acorus</taxon>
    </lineage>
</organism>
<reference evidence="3" key="1">
    <citation type="journal article" date="2023" name="Nat. Commun.">
        <title>Diploid and tetraploid genomes of Acorus and the evolution of monocots.</title>
        <authorList>
            <person name="Ma L."/>
            <person name="Liu K.W."/>
            <person name="Li Z."/>
            <person name="Hsiao Y.Y."/>
            <person name="Qi Y."/>
            <person name="Fu T."/>
            <person name="Tang G.D."/>
            <person name="Zhang D."/>
            <person name="Sun W.H."/>
            <person name="Liu D.K."/>
            <person name="Li Y."/>
            <person name="Chen G.Z."/>
            <person name="Liu X.D."/>
            <person name="Liao X.Y."/>
            <person name="Jiang Y.T."/>
            <person name="Yu X."/>
            <person name="Hao Y."/>
            <person name="Huang J."/>
            <person name="Zhao X.W."/>
            <person name="Ke S."/>
            <person name="Chen Y.Y."/>
            <person name="Wu W.L."/>
            <person name="Hsu J.L."/>
            <person name="Lin Y.F."/>
            <person name="Huang M.D."/>
            <person name="Li C.Y."/>
            <person name="Huang L."/>
            <person name="Wang Z.W."/>
            <person name="Zhao X."/>
            <person name="Zhong W.Y."/>
            <person name="Peng D.H."/>
            <person name="Ahmad S."/>
            <person name="Lan S."/>
            <person name="Zhang J.S."/>
            <person name="Tsai W.C."/>
            <person name="Van de Peer Y."/>
            <person name="Liu Z.J."/>
        </authorList>
    </citation>
    <scope>NUCLEOTIDE SEQUENCE</scope>
    <source>
        <strain evidence="3">CP</strain>
    </source>
</reference>
<dbReference type="Pfam" id="PF01344">
    <property type="entry name" value="Kelch_1"/>
    <property type="match status" value="1"/>
</dbReference>
<dbReference type="PANTHER" id="PTHR46344">
    <property type="entry name" value="OS02G0202900 PROTEIN"/>
    <property type="match status" value="1"/>
</dbReference>
<proteinExistence type="predicted"/>
<name>A0AAV9ENR9_ACOCL</name>
<gene>
    <name evidence="3" type="ORF">QJS10_CPA06g01599</name>
</gene>
<dbReference type="Gene3D" id="2.120.10.80">
    <property type="entry name" value="Kelch-type beta propeller"/>
    <property type="match status" value="1"/>
</dbReference>
<comment type="caution">
    <text evidence="3">The sequence shown here is derived from an EMBL/GenBank/DDBJ whole genome shotgun (WGS) entry which is preliminary data.</text>
</comment>